<name>A0AAX2CCZ7_9BACI</name>
<gene>
    <name evidence="1" type="ORF">BCB44BAC_00734</name>
</gene>
<protein>
    <submittedName>
        <fullName evidence="1">Uncharacterized protein</fullName>
    </submittedName>
</protein>
<evidence type="ECO:0000313" key="2">
    <source>
        <dbReference type="Proteomes" id="UP000242164"/>
    </source>
</evidence>
<reference evidence="1 2" key="1">
    <citation type="submission" date="2016-08" db="EMBL/GenBank/DDBJ databases">
        <authorList>
            <person name="Loux V."/>
            <person name="Rue O."/>
        </authorList>
    </citation>
    <scope>NUCLEOTIDE SEQUENCE [LARGE SCALE GENOMIC DNA]</scope>
    <source>
        <strain evidence="1 2">AFSSA_08CEB44bac</strain>
    </source>
</reference>
<dbReference type="EMBL" id="FMIK01000017">
    <property type="protein sequence ID" value="SCL85374.1"/>
    <property type="molecule type" value="Genomic_DNA"/>
</dbReference>
<evidence type="ECO:0000313" key="1">
    <source>
        <dbReference type="EMBL" id="SCL85374.1"/>
    </source>
</evidence>
<comment type="caution">
    <text evidence="1">The sequence shown here is derived from an EMBL/GenBank/DDBJ whole genome shotgun (WGS) entry which is preliminary data.</text>
</comment>
<dbReference type="Proteomes" id="UP000242164">
    <property type="component" value="Unassembled WGS sequence"/>
</dbReference>
<proteinExistence type="predicted"/>
<accession>A0AAX2CCZ7</accession>
<sequence length="8" mass="1023">MTNRFNLQ</sequence>
<organism evidence="1 2">
    <name type="scientific">Bacillus cytotoxicus</name>
    <dbReference type="NCBI Taxonomy" id="580165"/>
    <lineage>
        <taxon>Bacteria</taxon>
        <taxon>Bacillati</taxon>
        <taxon>Bacillota</taxon>
        <taxon>Bacilli</taxon>
        <taxon>Bacillales</taxon>
        <taxon>Bacillaceae</taxon>
        <taxon>Bacillus</taxon>
        <taxon>Bacillus cereus group</taxon>
    </lineage>
</organism>